<feature type="compositionally biased region" description="Basic and acidic residues" evidence="1">
    <location>
        <begin position="9"/>
        <end position="22"/>
    </location>
</feature>
<gene>
    <name evidence="2" type="ORF">DP065_01450</name>
</gene>
<dbReference type="KEGG" id="mane:DP065_01450"/>
<evidence type="ECO:0000256" key="1">
    <source>
        <dbReference type="SAM" id="MobiDB-lite"/>
    </source>
</evidence>
<evidence type="ECO:0000313" key="3">
    <source>
        <dbReference type="Proteomes" id="UP000250218"/>
    </source>
</evidence>
<sequence>MSCFNPIINDDHHERPKPKPEPKPNPGPGGENFPFKPNTDKANEEHYSLWTSMLSEMPDHNNDEKPFGMDKSLGYVLGLGKYRNADKTPFSTEEVQQRLMDAKNKVKDIPDKIEIMSSNGHYLDKKPYRKQSSKFDQTFEEYKKLWGAKNIQIEDWLRWNQFTISRTLEDDTLYPNWTENDWAVLVIFNGEIWKLYTSMYEKDNDLLNSSSMISSFLTKYCDLMLNLMKELTNNNLSIKEQIGPETKRLINSVITSATEFLNKDEHLLIEMGNPKNIERYFFEIGSSELEYEPGWRFNRIVQLLNEFLIPLGLASGVYANVNETPFWKVYEKEAIWYPKYLFGKQDVNTGIWVNTLKRDIDIPKAMEALRKFAKNEVSFDLRFNDNIE</sequence>
<dbReference type="EMBL" id="CP030140">
    <property type="protein sequence ID" value="AWX69417.1"/>
    <property type="molecule type" value="Genomic_DNA"/>
</dbReference>
<dbReference type="Proteomes" id="UP000250218">
    <property type="component" value="Chromosome"/>
</dbReference>
<protein>
    <submittedName>
        <fullName evidence="2">Uncharacterized protein</fullName>
    </submittedName>
</protein>
<feature type="region of interest" description="Disordered" evidence="1">
    <location>
        <begin position="1"/>
        <end position="45"/>
    </location>
</feature>
<accession>A0A2Z4ND30</accession>
<dbReference type="AlphaFoldDB" id="A0A2Z4ND30"/>
<proteinExistence type="predicted"/>
<evidence type="ECO:0000313" key="2">
    <source>
        <dbReference type="EMBL" id="AWX69417.1"/>
    </source>
</evidence>
<organism evidence="2 3">
    <name type="scientific">[Mycoplasma] anseris</name>
    <dbReference type="NCBI Taxonomy" id="92400"/>
    <lineage>
        <taxon>Bacteria</taxon>
        <taxon>Bacillati</taxon>
        <taxon>Mycoplasmatota</taxon>
        <taxon>Mycoplasmoidales</taxon>
        <taxon>Metamycoplasmataceae</taxon>
        <taxon>Metamycoplasma</taxon>
    </lineage>
</organism>
<reference evidence="3" key="1">
    <citation type="submission" date="2018-06" db="EMBL/GenBank/DDBJ databases">
        <title>Complete genome sequences of Mycoplasma anatis, M. anseris and M. cloacale type strains.</title>
        <authorList>
            <person name="Grozner D."/>
            <person name="Forro B."/>
            <person name="Sulyok K.M."/>
            <person name="Marton S."/>
            <person name="Kreizinger Z."/>
            <person name="Banyai K."/>
            <person name="Gyuranecz M."/>
        </authorList>
    </citation>
    <scope>NUCLEOTIDE SEQUENCE [LARGE SCALE GENOMIC DNA]</scope>
    <source>
        <strain evidence="3">ATCC 49234</strain>
    </source>
</reference>
<name>A0A2Z4ND30_9BACT</name>
<keyword evidence="3" id="KW-1185">Reference proteome</keyword>